<dbReference type="Gene3D" id="1.25.40.10">
    <property type="entry name" value="Tetratricopeptide repeat domain"/>
    <property type="match status" value="1"/>
</dbReference>
<keyword evidence="3" id="KW-1185">Reference proteome</keyword>
<accession>A0ABV6LBJ6</accession>
<feature type="chain" id="PRO_5046044497" description="TonB C-terminal domain-containing protein" evidence="1">
    <location>
        <begin position="21"/>
        <end position="338"/>
    </location>
</feature>
<protein>
    <recommendedName>
        <fullName evidence="4">TonB C-terminal domain-containing protein</fullName>
    </recommendedName>
</protein>
<keyword evidence="1" id="KW-0732">Signal</keyword>
<organism evidence="2 3">
    <name type="scientific">Mucilaginibacter angelicae</name>
    <dbReference type="NCBI Taxonomy" id="869718"/>
    <lineage>
        <taxon>Bacteria</taxon>
        <taxon>Pseudomonadati</taxon>
        <taxon>Bacteroidota</taxon>
        <taxon>Sphingobacteriia</taxon>
        <taxon>Sphingobacteriales</taxon>
        <taxon>Sphingobacteriaceae</taxon>
        <taxon>Mucilaginibacter</taxon>
    </lineage>
</organism>
<evidence type="ECO:0000313" key="3">
    <source>
        <dbReference type="Proteomes" id="UP001589828"/>
    </source>
</evidence>
<evidence type="ECO:0008006" key="4">
    <source>
        <dbReference type="Google" id="ProtNLM"/>
    </source>
</evidence>
<dbReference type="RefSeq" id="WP_377024571.1">
    <property type="nucleotide sequence ID" value="NZ_JBHLTS010000067.1"/>
</dbReference>
<feature type="signal peptide" evidence="1">
    <location>
        <begin position="1"/>
        <end position="20"/>
    </location>
</feature>
<evidence type="ECO:0000256" key="1">
    <source>
        <dbReference type="SAM" id="SignalP"/>
    </source>
</evidence>
<sequence>MKTCFTILLMLCSAALFAQSAEKLYGNWIKVRTIYKDGSELNDYDLIKYNYTKFSFSKPDKCTIALSYDQWGEPVHFMLGFDELFIKNDKEFVLNQLHIVKFSADTMILMQQNNGSWDDPACIKFYYVPESAFQKANPLTADDIVSVKGTDTLYRASEKLYAGFNGDASFHMLEQSALGDLHGETPLKNHFLATFIINKDGTADSLKIVEGINPDFDKQYIKTFLKLKNHWVHATHNGKAVSVQMKDEFRYLSSAPDFFERAKPGMLADEEMKAGNYSLAIINYTKAIRNSPYAGEYYYKRAFCYLATDDAADACSDLQKAKELGTYAANGLIKRFCQ</sequence>
<evidence type="ECO:0000313" key="2">
    <source>
        <dbReference type="EMBL" id="MFC0516799.1"/>
    </source>
</evidence>
<dbReference type="Gene3D" id="3.30.1150.10">
    <property type="match status" value="1"/>
</dbReference>
<proteinExistence type="predicted"/>
<dbReference type="InterPro" id="IPR011990">
    <property type="entry name" value="TPR-like_helical_dom_sf"/>
</dbReference>
<dbReference type="EMBL" id="JBHLTS010000067">
    <property type="protein sequence ID" value="MFC0516799.1"/>
    <property type="molecule type" value="Genomic_DNA"/>
</dbReference>
<name>A0ABV6LBJ6_9SPHI</name>
<dbReference type="Proteomes" id="UP001589828">
    <property type="component" value="Unassembled WGS sequence"/>
</dbReference>
<reference evidence="2 3" key="1">
    <citation type="submission" date="2024-09" db="EMBL/GenBank/DDBJ databases">
        <authorList>
            <person name="Sun Q."/>
            <person name="Mori K."/>
        </authorList>
    </citation>
    <scope>NUCLEOTIDE SEQUENCE [LARGE SCALE GENOMIC DNA]</scope>
    <source>
        <strain evidence="2 3">NCAIM B.02415</strain>
    </source>
</reference>
<comment type="caution">
    <text evidence="2">The sequence shown here is derived from an EMBL/GenBank/DDBJ whole genome shotgun (WGS) entry which is preliminary data.</text>
</comment>
<dbReference type="SUPFAM" id="SSF48452">
    <property type="entry name" value="TPR-like"/>
    <property type="match status" value="1"/>
</dbReference>
<gene>
    <name evidence="2" type="ORF">ACFFGT_21510</name>
</gene>